<dbReference type="Proteomes" id="UP000596742">
    <property type="component" value="Unassembled WGS sequence"/>
</dbReference>
<dbReference type="Pfam" id="PF00264">
    <property type="entry name" value="Tyrosinase"/>
    <property type="match status" value="1"/>
</dbReference>
<keyword evidence="1" id="KW-0479">Metal-binding</keyword>
<protein>
    <recommendedName>
        <fullName evidence="4">Tyrosinase copper-binding domain-containing protein</fullName>
    </recommendedName>
</protein>
<evidence type="ECO:0000256" key="1">
    <source>
        <dbReference type="ARBA" id="ARBA00022723"/>
    </source>
</evidence>
<dbReference type="PANTHER" id="PTHR11474">
    <property type="entry name" value="TYROSINASE FAMILY MEMBER"/>
    <property type="match status" value="1"/>
</dbReference>
<keyword evidence="6" id="KW-1185">Reference proteome</keyword>
<evidence type="ECO:0000259" key="4">
    <source>
        <dbReference type="PROSITE" id="PS00498"/>
    </source>
</evidence>
<organism evidence="5 6">
    <name type="scientific">Mytilus galloprovincialis</name>
    <name type="common">Mediterranean mussel</name>
    <dbReference type="NCBI Taxonomy" id="29158"/>
    <lineage>
        <taxon>Eukaryota</taxon>
        <taxon>Metazoa</taxon>
        <taxon>Spiralia</taxon>
        <taxon>Lophotrochozoa</taxon>
        <taxon>Mollusca</taxon>
        <taxon>Bivalvia</taxon>
        <taxon>Autobranchia</taxon>
        <taxon>Pteriomorphia</taxon>
        <taxon>Mytilida</taxon>
        <taxon>Mytiloidea</taxon>
        <taxon>Mytilidae</taxon>
        <taxon>Mytilinae</taxon>
        <taxon>Mytilus</taxon>
    </lineage>
</organism>
<keyword evidence="3" id="KW-0732">Signal</keyword>
<gene>
    <name evidence="5" type="ORF">MGAL_10B021066</name>
</gene>
<feature type="chain" id="PRO_5032362706" description="Tyrosinase copper-binding domain-containing protein" evidence="3">
    <location>
        <begin position="27"/>
        <end position="391"/>
    </location>
</feature>
<feature type="signal peptide" evidence="3">
    <location>
        <begin position="1"/>
        <end position="26"/>
    </location>
</feature>
<keyword evidence="2" id="KW-0186">Copper</keyword>
<evidence type="ECO:0000313" key="5">
    <source>
        <dbReference type="EMBL" id="VDI58950.1"/>
    </source>
</evidence>
<dbReference type="PROSITE" id="PS00498">
    <property type="entry name" value="TYROSINASE_2"/>
    <property type="match status" value="1"/>
</dbReference>
<dbReference type="OrthoDB" id="6132182at2759"/>
<dbReference type="EMBL" id="UYJE01007897">
    <property type="protein sequence ID" value="VDI58950.1"/>
    <property type="molecule type" value="Genomic_DNA"/>
</dbReference>
<dbReference type="AlphaFoldDB" id="A0A8B6G5D0"/>
<proteinExistence type="predicted"/>
<dbReference type="InterPro" id="IPR002227">
    <property type="entry name" value="Tyrosinase_Cu-bd"/>
</dbReference>
<evidence type="ECO:0000256" key="2">
    <source>
        <dbReference type="ARBA" id="ARBA00023008"/>
    </source>
</evidence>
<dbReference type="PRINTS" id="PR00092">
    <property type="entry name" value="TYROSINASE"/>
</dbReference>
<dbReference type="InterPro" id="IPR008922">
    <property type="entry name" value="Di-copper_centre_dom_sf"/>
</dbReference>
<dbReference type="InterPro" id="IPR050316">
    <property type="entry name" value="Tyrosinase/Hemocyanin"/>
</dbReference>
<dbReference type="PANTHER" id="PTHR11474:SF126">
    <property type="entry name" value="TYROSINASE-LIKE PROTEIN TYR-1-RELATED"/>
    <property type="match status" value="1"/>
</dbReference>
<dbReference type="GO" id="GO:0046872">
    <property type="term" value="F:metal ion binding"/>
    <property type="evidence" value="ECO:0007669"/>
    <property type="project" value="UniProtKB-KW"/>
</dbReference>
<name>A0A8B6G5D0_MYTGA</name>
<evidence type="ECO:0000313" key="6">
    <source>
        <dbReference type="Proteomes" id="UP000596742"/>
    </source>
</evidence>
<dbReference type="SUPFAM" id="SSF48056">
    <property type="entry name" value="Di-copper centre-containing domain"/>
    <property type="match status" value="1"/>
</dbReference>
<dbReference type="GO" id="GO:0016491">
    <property type="term" value="F:oxidoreductase activity"/>
    <property type="evidence" value="ECO:0007669"/>
    <property type="project" value="InterPro"/>
</dbReference>
<dbReference type="Gene3D" id="1.10.1280.10">
    <property type="entry name" value="Di-copper center containing domain from catechol oxidase"/>
    <property type="match status" value="1"/>
</dbReference>
<reference evidence="5" key="1">
    <citation type="submission" date="2018-11" db="EMBL/GenBank/DDBJ databases">
        <authorList>
            <person name="Alioto T."/>
            <person name="Alioto T."/>
        </authorList>
    </citation>
    <scope>NUCLEOTIDE SEQUENCE</scope>
</reference>
<accession>A0A8B6G5D0</accession>
<feature type="domain" description="Tyrosinase copper-binding" evidence="4">
    <location>
        <begin position="221"/>
        <end position="232"/>
    </location>
</feature>
<evidence type="ECO:0000256" key="3">
    <source>
        <dbReference type="SAM" id="SignalP"/>
    </source>
</evidence>
<comment type="caution">
    <text evidence="5">The sequence shown here is derived from an EMBL/GenBank/DDBJ whole genome shotgun (WGS) entry which is preliminary data.</text>
</comment>
<sequence>MHLDETLRSLLLLIVLLVAVLPNIMTENLTPQINSTNHMYKTDCFKRGINKICFKNFLLPATETLNDSSSKNFLNALWRKINSEADTLVKSRQRRQAMYEAALQTVFGRDVTVPYWDSSLDQAMENRQNRTFIFSKKYFGTPFGYVTDGLFANLPGKRIIRCIGAEGGLTSKNAIAAVLSRTSHSQIVKDDERRYFVEGYHNIVHRWIDGTMAGRTTAAFDPMFWSHHCFVDYVWELFRRRIRNAPADYPLGFTLHPSEGLMNFSNYRYRPNPPITNREGYSNIYARLRRYAPAPSCQNYCSNSPDLYCDSKRDICISKERVHDERYAQDRTSLCDVGASPSISEDSTAPMTPLQRIEQAVLQDIPTCTPLKLFEINQIDPYARGTSIYDV</sequence>